<dbReference type="InterPro" id="IPR000801">
    <property type="entry name" value="Esterase-like"/>
</dbReference>
<evidence type="ECO:0000256" key="2">
    <source>
        <dbReference type="ARBA" id="ARBA00005874"/>
    </source>
</evidence>
<keyword evidence="9" id="KW-0472">Membrane</keyword>
<feature type="transmembrane region" description="Helical" evidence="9">
    <location>
        <begin position="6"/>
        <end position="28"/>
    </location>
</feature>
<name>A0A6G8FFZ7_9MICO</name>
<feature type="transmembrane region" description="Helical" evidence="9">
    <location>
        <begin position="35"/>
        <end position="57"/>
    </location>
</feature>
<dbReference type="AlphaFoldDB" id="A0A6G8FFZ7"/>
<keyword evidence="11" id="KW-1185">Reference proteome</keyword>
<dbReference type="Pfam" id="PF00756">
    <property type="entry name" value="Esterase"/>
    <property type="match status" value="1"/>
</dbReference>
<evidence type="ECO:0000256" key="9">
    <source>
        <dbReference type="SAM" id="Phobius"/>
    </source>
</evidence>
<dbReference type="EMBL" id="CP049934">
    <property type="protein sequence ID" value="QIM15436.1"/>
    <property type="molecule type" value="Genomic_DNA"/>
</dbReference>
<dbReference type="GO" id="GO:0004144">
    <property type="term" value="F:diacylglycerol O-acyltransferase activity"/>
    <property type="evidence" value="ECO:0007669"/>
    <property type="project" value="UniProtKB-EC"/>
</dbReference>
<dbReference type="KEGG" id="lins:G7067_01865"/>
<dbReference type="EC" id="2.3.1.122" evidence="3"/>
<dbReference type="GO" id="GO:0050348">
    <property type="term" value="F:trehalose O-mycolyltransferase activity"/>
    <property type="evidence" value="ECO:0007669"/>
    <property type="project" value="UniProtKB-EC"/>
</dbReference>
<organism evidence="10 11">
    <name type="scientific">Leucobacter insecticola</name>
    <dbReference type="NCBI Taxonomy" id="2714934"/>
    <lineage>
        <taxon>Bacteria</taxon>
        <taxon>Bacillati</taxon>
        <taxon>Actinomycetota</taxon>
        <taxon>Actinomycetes</taxon>
        <taxon>Micrococcales</taxon>
        <taxon>Microbacteriaceae</taxon>
        <taxon>Leucobacter</taxon>
    </lineage>
</organism>
<keyword evidence="9" id="KW-1133">Transmembrane helix</keyword>
<protein>
    <recommendedName>
        <fullName evidence="7">Acyl-CoA:diacylglycerol acyltransferase</fullName>
        <ecNumber evidence="3">2.3.1.122</ecNumber>
        <ecNumber evidence="4">2.3.1.20</ecNumber>
    </recommendedName>
</protein>
<keyword evidence="6" id="KW-0012">Acyltransferase</keyword>
<evidence type="ECO:0000313" key="11">
    <source>
        <dbReference type="Proteomes" id="UP000501387"/>
    </source>
</evidence>
<evidence type="ECO:0000256" key="8">
    <source>
        <dbReference type="ARBA" id="ARBA00048109"/>
    </source>
</evidence>
<gene>
    <name evidence="10" type="ORF">G7067_01865</name>
</gene>
<evidence type="ECO:0000256" key="3">
    <source>
        <dbReference type="ARBA" id="ARBA00012820"/>
    </source>
</evidence>
<dbReference type="Proteomes" id="UP000501387">
    <property type="component" value="Chromosome"/>
</dbReference>
<keyword evidence="9" id="KW-0812">Transmembrane</keyword>
<accession>A0A6G8FFZ7</accession>
<dbReference type="InterPro" id="IPR029058">
    <property type="entry name" value="AB_hydrolase_fold"/>
</dbReference>
<evidence type="ECO:0000256" key="6">
    <source>
        <dbReference type="ARBA" id="ARBA00023315"/>
    </source>
</evidence>
<comment type="catalytic activity">
    <reaction evidence="1">
        <text>2 alpha,alpha'-trehalose 6-mycolate = alpha,alpha'-trehalose 6,6'-bismycolate + alpha,alpha-trehalose</text>
        <dbReference type="Rhea" id="RHEA:23472"/>
        <dbReference type="ChEBI" id="CHEBI:16551"/>
        <dbReference type="ChEBI" id="CHEBI:18195"/>
        <dbReference type="ChEBI" id="CHEBI:18234"/>
        <dbReference type="EC" id="2.3.1.122"/>
    </reaction>
</comment>
<dbReference type="Gene3D" id="3.40.50.1820">
    <property type="entry name" value="alpha/beta hydrolase"/>
    <property type="match status" value="1"/>
</dbReference>
<evidence type="ECO:0000313" key="10">
    <source>
        <dbReference type="EMBL" id="QIM15436.1"/>
    </source>
</evidence>
<feature type="transmembrane region" description="Helical" evidence="9">
    <location>
        <begin position="69"/>
        <end position="90"/>
    </location>
</feature>
<feature type="transmembrane region" description="Helical" evidence="9">
    <location>
        <begin position="97"/>
        <end position="115"/>
    </location>
</feature>
<proteinExistence type="inferred from homology"/>
<dbReference type="InterPro" id="IPR050583">
    <property type="entry name" value="Mycobacterial_A85_antigen"/>
</dbReference>
<reference evidence="10 11" key="1">
    <citation type="submission" date="2020-03" db="EMBL/GenBank/DDBJ databases">
        <title>Leucobacter sp. nov., isolated from beetles.</title>
        <authorList>
            <person name="Hyun D.-W."/>
            <person name="Bae J.-W."/>
        </authorList>
    </citation>
    <scope>NUCLEOTIDE SEQUENCE [LARGE SCALE GENOMIC DNA]</scope>
    <source>
        <strain evidence="10 11">HDW9B</strain>
    </source>
</reference>
<evidence type="ECO:0000256" key="4">
    <source>
        <dbReference type="ARBA" id="ARBA00013244"/>
    </source>
</evidence>
<dbReference type="PANTHER" id="PTHR48098">
    <property type="entry name" value="ENTEROCHELIN ESTERASE-RELATED"/>
    <property type="match status" value="1"/>
</dbReference>
<sequence length="434" mass="45143">MNDVSIVDGWLPISVCAVAGMLVVLALIGKISRRWIIVTAAAALAGAGLGLALVPVAEGPNGFDTVLDPIASAWICAAFAAIGAMIVALFRGGAKRRVLAGIAIPFVLFSAAFGMNAQFGQYPTIGSLSAAPVAERMPASVAAMQRNLAPKASATTSSDPGEETVHPANRGLVSKVTIPASESQFPARDAYVYLPPAALGPHPERMPVLIMLSGQPGGPENVVQAGALREVMDGWAEQDHGRAPIVVVPDQLGDPESNPMCVDSKLGNSATYLTVDVPNWIEANLGVRTGPENWGIGGFSQGGTCAIQLGSAHPEIFSAILDVSGQLEPSSGSRANTVKLGFGGSEESYSAALPLTLLEKNAPYKNTVAVFGSGSLDDRYGPRIDTVAEAARQAGMQVTRVVSPDTAHNWQTVQWVMRHSLEPILNHFGVGPGQ</sequence>
<evidence type="ECO:0000256" key="5">
    <source>
        <dbReference type="ARBA" id="ARBA00022679"/>
    </source>
</evidence>
<dbReference type="RefSeq" id="WP_166321526.1">
    <property type="nucleotide sequence ID" value="NZ_CP049934.1"/>
</dbReference>
<dbReference type="PANTHER" id="PTHR48098:SF1">
    <property type="entry name" value="DIACYLGLYCEROL ACYLTRANSFERASE_MYCOLYLTRANSFERASE AG85A"/>
    <property type="match status" value="1"/>
</dbReference>
<dbReference type="PROSITE" id="PS51318">
    <property type="entry name" value="TAT"/>
    <property type="match status" value="1"/>
</dbReference>
<dbReference type="InterPro" id="IPR006311">
    <property type="entry name" value="TAT_signal"/>
</dbReference>
<keyword evidence="5" id="KW-0808">Transferase</keyword>
<dbReference type="EC" id="2.3.1.20" evidence="4"/>
<comment type="catalytic activity">
    <reaction evidence="8">
        <text>an acyl-CoA + a 1,2-diacyl-sn-glycerol = a triacyl-sn-glycerol + CoA</text>
        <dbReference type="Rhea" id="RHEA:10868"/>
        <dbReference type="ChEBI" id="CHEBI:17815"/>
        <dbReference type="ChEBI" id="CHEBI:57287"/>
        <dbReference type="ChEBI" id="CHEBI:58342"/>
        <dbReference type="ChEBI" id="CHEBI:64615"/>
        <dbReference type="EC" id="2.3.1.20"/>
    </reaction>
</comment>
<evidence type="ECO:0000256" key="1">
    <source>
        <dbReference type="ARBA" id="ARBA00000697"/>
    </source>
</evidence>
<comment type="similarity">
    <text evidence="2">Belongs to the mycobacterial A85 antigen family.</text>
</comment>
<dbReference type="SUPFAM" id="SSF53474">
    <property type="entry name" value="alpha/beta-Hydrolases"/>
    <property type="match status" value="1"/>
</dbReference>
<evidence type="ECO:0000256" key="7">
    <source>
        <dbReference type="ARBA" id="ARBA00032572"/>
    </source>
</evidence>